<evidence type="ECO:0000256" key="1">
    <source>
        <dbReference type="ARBA" id="ARBA00004651"/>
    </source>
</evidence>
<feature type="transmembrane region" description="Helical" evidence="7">
    <location>
        <begin position="290"/>
        <end position="317"/>
    </location>
</feature>
<evidence type="ECO:0000256" key="6">
    <source>
        <dbReference type="ARBA" id="ARBA00038076"/>
    </source>
</evidence>
<dbReference type="EMBL" id="JAFIDA010000001">
    <property type="protein sequence ID" value="MBP1326096.1"/>
    <property type="molecule type" value="Genomic_DNA"/>
</dbReference>
<organism evidence="10 11">
    <name type="scientific">Leucobacter exalbidus</name>
    <dbReference type="NCBI Taxonomy" id="662960"/>
    <lineage>
        <taxon>Bacteria</taxon>
        <taxon>Bacillati</taxon>
        <taxon>Actinomycetota</taxon>
        <taxon>Actinomycetes</taxon>
        <taxon>Micrococcales</taxon>
        <taxon>Microbacteriaceae</taxon>
        <taxon>Leucobacter</taxon>
    </lineage>
</organism>
<feature type="transmembrane region" description="Helical" evidence="7">
    <location>
        <begin position="329"/>
        <end position="351"/>
    </location>
</feature>
<evidence type="ECO:0000256" key="2">
    <source>
        <dbReference type="ARBA" id="ARBA00022475"/>
    </source>
</evidence>
<keyword evidence="11" id="KW-1185">Reference proteome</keyword>
<accession>A0A940PXQ4</accession>
<comment type="subcellular location">
    <subcellularLocation>
        <location evidence="1">Cell membrane</location>
        <topology evidence="1">Multi-pass membrane protein</topology>
    </subcellularLocation>
</comment>
<evidence type="ECO:0000259" key="8">
    <source>
        <dbReference type="Pfam" id="PF02687"/>
    </source>
</evidence>
<dbReference type="PANTHER" id="PTHR30572:SF4">
    <property type="entry name" value="ABC TRANSPORTER PERMEASE YTRF"/>
    <property type="match status" value="1"/>
</dbReference>
<keyword evidence="3 7" id="KW-0812">Transmembrane</keyword>
<sequence>MASLVATIGMAQTTAGQISKQFDQVAATRVTVEPKTSGTQDKKRVQISLPWDSVDRVTGLAGIENASLFAPVETQAEISTIEIHDPTAVKLVSPNIIAASADLLDTVEGKIQTGRFFDVGHDQRRDHVVVLGVDAAEKLGINRVNGQPSIFIDGKPYTVIGIVDEVGARTSLLNSVIIPIGTARSELGLAQAQTLDIRIQVGAGSVVKDQARLALAPNTPDSFEVKAPGGRGDLQTDIQSDINVVFLALGLIALLAGGISIASVTLMSVMERVGEIGLRRALGARTRDIAAQFMLESATTGVIGGLIGAAAGVFVLAGVSLTQGWTPVIALWVPALGVATGALVGFAAGTYPALKASKIEPVTALRDGA</sequence>
<evidence type="ECO:0000313" key="11">
    <source>
        <dbReference type="Proteomes" id="UP000675163"/>
    </source>
</evidence>
<reference evidence="10" key="1">
    <citation type="submission" date="2021-02" db="EMBL/GenBank/DDBJ databases">
        <title>Sequencing the genomes of 1000 actinobacteria strains.</title>
        <authorList>
            <person name="Klenk H.-P."/>
        </authorList>
    </citation>
    <scope>NUCLEOTIDE SEQUENCE</scope>
    <source>
        <strain evidence="10">DSM 22850</strain>
    </source>
</reference>
<keyword evidence="4 7" id="KW-1133">Transmembrane helix</keyword>
<comment type="caution">
    <text evidence="10">The sequence shown here is derived from an EMBL/GenBank/DDBJ whole genome shotgun (WGS) entry which is preliminary data.</text>
</comment>
<gene>
    <name evidence="10" type="ORF">JOF28_001328</name>
</gene>
<dbReference type="Pfam" id="PF02687">
    <property type="entry name" value="FtsX"/>
    <property type="match status" value="1"/>
</dbReference>
<dbReference type="AlphaFoldDB" id="A0A940PXQ4"/>
<evidence type="ECO:0000259" key="9">
    <source>
        <dbReference type="Pfam" id="PF12704"/>
    </source>
</evidence>
<feature type="domain" description="ABC3 transporter permease C-terminal" evidence="8">
    <location>
        <begin position="249"/>
        <end position="361"/>
    </location>
</feature>
<dbReference type="InterPro" id="IPR025857">
    <property type="entry name" value="MacB_PCD"/>
</dbReference>
<dbReference type="GO" id="GO:0005886">
    <property type="term" value="C:plasma membrane"/>
    <property type="evidence" value="ECO:0007669"/>
    <property type="project" value="UniProtKB-SubCell"/>
</dbReference>
<evidence type="ECO:0000313" key="10">
    <source>
        <dbReference type="EMBL" id="MBP1326096.1"/>
    </source>
</evidence>
<dbReference type="InterPro" id="IPR003838">
    <property type="entry name" value="ABC3_permease_C"/>
</dbReference>
<dbReference type="GO" id="GO:0022857">
    <property type="term" value="F:transmembrane transporter activity"/>
    <property type="evidence" value="ECO:0007669"/>
    <property type="project" value="TreeGrafter"/>
</dbReference>
<keyword evidence="5 7" id="KW-0472">Membrane</keyword>
<comment type="similarity">
    <text evidence="6">Belongs to the ABC-4 integral membrane protein family.</text>
</comment>
<evidence type="ECO:0000256" key="3">
    <source>
        <dbReference type="ARBA" id="ARBA00022692"/>
    </source>
</evidence>
<feature type="transmembrane region" description="Helical" evidence="7">
    <location>
        <begin position="244"/>
        <end position="269"/>
    </location>
</feature>
<dbReference type="PANTHER" id="PTHR30572">
    <property type="entry name" value="MEMBRANE COMPONENT OF TRANSPORTER-RELATED"/>
    <property type="match status" value="1"/>
</dbReference>
<keyword evidence="2" id="KW-1003">Cell membrane</keyword>
<proteinExistence type="inferred from homology"/>
<dbReference type="InterPro" id="IPR050250">
    <property type="entry name" value="Macrolide_Exporter_MacB"/>
</dbReference>
<feature type="domain" description="MacB-like periplasmic core" evidence="9">
    <location>
        <begin position="1"/>
        <end position="200"/>
    </location>
</feature>
<dbReference type="Pfam" id="PF12704">
    <property type="entry name" value="MacB_PCD"/>
    <property type="match status" value="1"/>
</dbReference>
<name>A0A940PXQ4_9MICO</name>
<evidence type="ECO:0000256" key="7">
    <source>
        <dbReference type="SAM" id="Phobius"/>
    </source>
</evidence>
<dbReference type="Proteomes" id="UP000675163">
    <property type="component" value="Unassembled WGS sequence"/>
</dbReference>
<evidence type="ECO:0000256" key="4">
    <source>
        <dbReference type="ARBA" id="ARBA00022989"/>
    </source>
</evidence>
<evidence type="ECO:0000256" key="5">
    <source>
        <dbReference type="ARBA" id="ARBA00023136"/>
    </source>
</evidence>
<protein>
    <submittedName>
        <fullName evidence="10">ABC transport system permease protein</fullName>
    </submittedName>
</protein>